<evidence type="ECO:0000313" key="5">
    <source>
        <dbReference type="EMBL" id="SHJ64490.1"/>
    </source>
</evidence>
<dbReference type="AlphaFoldDB" id="A0A1M6KZV7"/>
<dbReference type="PANTHER" id="PTHR30154">
    <property type="entry name" value="LEUCINE-RESPONSIVE REGULATORY PROTEIN"/>
    <property type="match status" value="1"/>
</dbReference>
<dbReference type="Pfam" id="PF01037">
    <property type="entry name" value="AsnC_trans_reg"/>
    <property type="match status" value="1"/>
</dbReference>
<name>A0A1M6KZV7_9ACTN</name>
<sequence>MDEVDRKILAELQRDGRLTVTELAERVRLSVSPCHRRVRALERSGVISGYRAHLDASALGLDFSAWVFVTLREGDRAAVGAFEEAVAGVPQVVQAQRLFGEPDYLIRVVARDLPAFQALYDEHLSALPGVGRLTSTLVMKDLISDRPLPLGP</sequence>
<evidence type="ECO:0000256" key="1">
    <source>
        <dbReference type="ARBA" id="ARBA00023015"/>
    </source>
</evidence>
<keyword evidence="2 5" id="KW-0238">DNA-binding</keyword>
<dbReference type="SUPFAM" id="SSF54909">
    <property type="entry name" value="Dimeric alpha+beta barrel"/>
    <property type="match status" value="1"/>
</dbReference>
<dbReference type="InterPro" id="IPR019888">
    <property type="entry name" value="Tscrpt_reg_AsnC-like"/>
</dbReference>
<dbReference type="Gene3D" id="3.30.70.920">
    <property type="match status" value="1"/>
</dbReference>
<dbReference type="FunFam" id="1.10.10.10:FF:000186">
    <property type="entry name" value="AsnC family transcriptional regulator"/>
    <property type="match status" value="1"/>
</dbReference>
<dbReference type="SUPFAM" id="SSF46785">
    <property type="entry name" value="Winged helix' DNA-binding domain"/>
    <property type="match status" value="1"/>
</dbReference>
<dbReference type="Pfam" id="PF13412">
    <property type="entry name" value="HTH_24"/>
    <property type="match status" value="1"/>
</dbReference>
<dbReference type="Gene3D" id="1.10.10.10">
    <property type="entry name" value="Winged helix-like DNA-binding domain superfamily/Winged helix DNA-binding domain"/>
    <property type="match status" value="1"/>
</dbReference>
<keyword evidence="3" id="KW-0804">Transcription</keyword>
<dbReference type="GO" id="GO:0005829">
    <property type="term" value="C:cytosol"/>
    <property type="evidence" value="ECO:0007669"/>
    <property type="project" value="TreeGrafter"/>
</dbReference>
<dbReference type="InterPro" id="IPR019887">
    <property type="entry name" value="Tscrpt_reg_AsnC/Lrp_C"/>
</dbReference>
<dbReference type="Proteomes" id="UP000184452">
    <property type="component" value="Unassembled WGS sequence"/>
</dbReference>
<evidence type="ECO:0000256" key="2">
    <source>
        <dbReference type="ARBA" id="ARBA00023125"/>
    </source>
</evidence>
<dbReference type="CDD" id="cd00090">
    <property type="entry name" value="HTH_ARSR"/>
    <property type="match status" value="1"/>
</dbReference>
<dbReference type="InterPro" id="IPR036390">
    <property type="entry name" value="WH_DNA-bd_sf"/>
</dbReference>
<dbReference type="EMBL" id="FQZK01000008">
    <property type="protein sequence ID" value="SHJ64490.1"/>
    <property type="molecule type" value="Genomic_DNA"/>
</dbReference>
<dbReference type="InterPro" id="IPR011008">
    <property type="entry name" value="Dimeric_a/b-barrel"/>
</dbReference>
<dbReference type="InterPro" id="IPR000485">
    <property type="entry name" value="AsnC-type_HTH_dom"/>
</dbReference>
<dbReference type="GO" id="GO:0043565">
    <property type="term" value="F:sequence-specific DNA binding"/>
    <property type="evidence" value="ECO:0007669"/>
    <property type="project" value="InterPro"/>
</dbReference>
<reference evidence="5 6" key="1">
    <citation type="submission" date="2016-11" db="EMBL/GenBank/DDBJ databases">
        <authorList>
            <person name="Jaros S."/>
            <person name="Januszkiewicz K."/>
            <person name="Wedrychowicz H."/>
        </authorList>
    </citation>
    <scope>NUCLEOTIDE SEQUENCE [LARGE SCALE GENOMIC DNA]</scope>
    <source>
        <strain evidence="5 6">CGMCC 4.5723</strain>
    </source>
</reference>
<dbReference type="GO" id="GO:0043200">
    <property type="term" value="P:response to amino acid"/>
    <property type="evidence" value="ECO:0007669"/>
    <property type="project" value="TreeGrafter"/>
</dbReference>
<evidence type="ECO:0000259" key="4">
    <source>
        <dbReference type="PROSITE" id="PS50956"/>
    </source>
</evidence>
<feature type="domain" description="HTH asnC-type" evidence="4">
    <location>
        <begin position="1"/>
        <end position="62"/>
    </location>
</feature>
<protein>
    <submittedName>
        <fullName evidence="5">DNA-binding transcriptional regulator, Lrp family</fullName>
    </submittedName>
</protein>
<dbReference type="OrthoDB" id="166264at2"/>
<dbReference type="InterPro" id="IPR036388">
    <property type="entry name" value="WH-like_DNA-bd_sf"/>
</dbReference>
<dbReference type="SMART" id="SM00344">
    <property type="entry name" value="HTH_ASNC"/>
    <property type="match status" value="1"/>
</dbReference>
<dbReference type="PANTHER" id="PTHR30154:SF34">
    <property type="entry name" value="TRANSCRIPTIONAL REGULATOR AZLB"/>
    <property type="match status" value="1"/>
</dbReference>
<dbReference type="RefSeq" id="WP_073379912.1">
    <property type="nucleotide sequence ID" value="NZ_FQZK01000008.1"/>
</dbReference>
<evidence type="ECO:0000256" key="3">
    <source>
        <dbReference type="ARBA" id="ARBA00023163"/>
    </source>
</evidence>
<evidence type="ECO:0000313" key="6">
    <source>
        <dbReference type="Proteomes" id="UP000184452"/>
    </source>
</evidence>
<dbReference type="PRINTS" id="PR00033">
    <property type="entry name" value="HTHASNC"/>
</dbReference>
<gene>
    <name evidence="5" type="ORF">SAMN05421803_10823</name>
</gene>
<dbReference type="InterPro" id="IPR011991">
    <property type="entry name" value="ArsR-like_HTH"/>
</dbReference>
<dbReference type="PROSITE" id="PS50956">
    <property type="entry name" value="HTH_ASNC_2"/>
    <property type="match status" value="1"/>
</dbReference>
<proteinExistence type="predicted"/>
<accession>A0A1M6KZV7</accession>
<keyword evidence="6" id="KW-1185">Reference proteome</keyword>
<keyword evidence="1" id="KW-0805">Transcription regulation</keyword>
<organism evidence="5 6">
    <name type="scientific">Nocardiopsis flavescens</name>
    <dbReference type="NCBI Taxonomy" id="758803"/>
    <lineage>
        <taxon>Bacteria</taxon>
        <taxon>Bacillati</taxon>
        <taxon>Actinomycetota</taxon>
        <taxon>Actinomycetes</taxon>
        <taxon>Streptosporangiales</taxon>
        <taxon>Nocardiopsidaceae</taxon>
        <taxon>Nocardiopsis</taxon>
    </lineage>
</organism>